<evidence type="ECO:0000259" key="8">
    <source>
        <dbReference type="SMART" id="SM00415"/>
    </source>
</evidence>
<feature type="compositionally biased region" description="Low complexity" evidence="7">
    <location>
        <begin position="553"/>
        <end position="565"/>
    </location>
</feature>
<protein>
    <submittedName>
        <fullName evidence="9">Heat shock factor protein HSF8</fullName>
    </submittedName>
</protein>
<keyword evidence="3" id="KW-0238">DNA-binding</keyword>
<dbReference type="Gene3D" id="1.10.10.10">
    <property type="entry name" value="Winged helix-like DNA-binding domain superfamily/Winged helix DNA-binding domain"/>
    <property type="match status" value="1"/>
</dbReference>
<gene>
    <name evidence="9" type="ORF">CC86DRAFT_62215</name>
</gene>
<dbReference type="OrthoDB" id="60033at2759"/>
<evidence type="ECO:0000313" key="10">
    <source>
        <dbReference type="Proteomes" id="UP000799424"/>
    </source>
</evidence>
<proteinExistence type="inferred from homology"/>
<evidence type="ECO:0000256" key="1">
    <source>
        <dbReference type="ARBA" id="ARBA00004123"/>
    </source>
</evidence>
<feature type="region of interest" description="Disordered" evidence="7">
    <location>
        <begin position="553"/>
        <end position="572"/>
    </location>
</feature>
<feature type="compositionally biased region" description="Basic and acidic residues" evidence="7">
    <location>
        <begin position="252"/>
        <end position="268"/>
    </location>
</feature>
<feature type="compositionally biased region" description="Polar residues" evidence="7">
    <location>
        <begin position="653"/>
        <end position="666"/>
    </location>
</feature>
<feature type="domain" description="HSF-type DNA-binding" evidence="8">
    <location>
        <begin position="135"/>
        <end position="242"/>
    </location>
</feature>
<keyword evidence="4" id="KW-0539">Nucleus</keyword>
<evidence type="ECO:0000256" key="4">
    <source>
        <dbReference type="ARBA" id="ARBA00023242"/>
    </source>
</evidence>
<dbReference type="InterPro" id="IPR036390">
    <property type="entry name" value="WH_DNA-bd_sf"/>
</dbReference>
<accession>A0A6A6ZSA1</accession>
<dbReference type="EMBL" id="MU006231">
    <property type="protein sequence ID" value="KAF2823951.1"/>
    <property type="molecule type" value="Genomic_DNA"/>
</dbReference>
<dbReference type="PANTHER" id="PTHR10015">
    <property type="entry name" value="HEAT SHOCK TRANSCRIPTION FACTOR"/>
    <property type="match status" value="1"/>
</dbReference>
<dbReference type="AlphaFoldDB" id="A0A6A6ZSA1"/>
<dbReference type="InterPro" id="IPR000232">
    <property type="entry name" value="HSF_DNA-bd"/>
</dbReference>
<feature type="region of interest" description="Disordered" evidence="7">
    <location>
        <begin position="420"/>
        <end position="491"/>
    </location>
</feature>
<dbReference type="PANTHER" id="PTHR10015:SF427">
    <property type="entry name" value="HEAT SHOCK FACTOR PROTEIN"/>
    <property type="match status" value="1"/>
</dbReference>
<evidence type="ECO:0000256" key="5">
    <source>
        <dbReference type="RuleBase" id="RU004020"/>
    </source>
</evidence>
<sequence>MASRKRRAPGGSPQTPMQTYPQDATIPTDQFMNWNDTTIGTDMSAFNDPTLYEYGNNPIAGHNRVVSLDGLNNDTEMNSGQLIRLNQNQQLAPRRGQWDGYPSPTQQQWETADDDEELEQKAAIAKKDAQTKRKQIPPFVQKLSSFLDNNKNENLIRWSDDGNSFIVLDEDEFARTLIPELFKHNNYASFVRQLNMYGFHKKVGLSDNSMKASETKAKAPSEYFNKYFKRGRAELLWLIQKPKNPTAGPKRKRDEDGKGDSDEERKYVQDTGGGGYVEELAVRPNDQMAMIPRSEYNSLRVEVRQLQEQQKVISTVLGQIKRQNEELYSRATSFQALHDRHENSINAILTFLATFYNRSLEGNANGLNGLNLADMFPSARQQPHGNVVDVDDFQNHEMGMNKSPQMPRKKQPLALLPAPPTDLLAPNGGRATTMSPTVRPTPSPITRPGSRQQSVFKPSAPQNRQQPNMNTAQGRDTSFSMPLKVESPSNLTPLQENDAIMSAIQDANASAGATSQAPQFDFPAALSDYQNQNGNKPLTAQERSNVLTMMAGNSAASTTNNALTNPNPPEMERLMHDLNHYRATQKQLEILQQMSDEQNSRVQSLQERLQPLSPSGQIPGLPENGYFGNTGGLGDPGQYDLDLDSFVQDQDFFPNNSNTGGVNDTSGLPDFNFDNPTPDLNGANGFDGTSADAFNFNPSDGTHLDDTGFGENRIESVSSNATSPAATVEEVEDETRRRSPKRQKK</sequence>
<dbReference type="Pfam" id="PF00447">
    <property type="entry name" value="HSF_DNA-bind"/>
    <property type="match status" value="1"/>
</dbReference>
<feature type="compositionally biased region" description="Polar residues" evidence="7">
    <location>
        <begin position="449"/>
        <end position="480"/>
    </location>
</feature>
<evidence type="ECO:0000256" key="2">
    <source>
        <dbReference type="ARBA" id="ARBA00006403"/>
    </source>
</evidence>
<organism evidence="9 10">
    <name type="scientific">Ophiobolus disseminans</name>
    <dbReference type="NCBI Taxonomy" id="1469910"/>
    <lineage>
        <taxon>Eukaryota</taxon>
        <taxon>Fungi</taxon>
        <taxon>Dikarya</taxon>
        <taxon>Ascomycota</taxon>
        <taxon>Pezizomycotina</taxon>
        <taxon>Dothideomycetes</taxon>
        <taxon>Pleosporomycetidae</taxon>
        <taxon>Pleosporales</taxon>
        <taxon>Pleosporineae</taxon>
        <taxon>Phaeosphaeriaceae</taxon>
        <taxon>Ophiobolus</taxon>
    </lineage>
</organism>
<feature type="coiled-coil region" evidence="6">
    <location>
        <begin position="581"/>
        <end position="608"/>
    </location>
</feature>
<reference evidence="9" key="1">
    <citation type="journal article" date="2020" name="Stud. Mycol.">
        <title>101 Dothideomycetes genomes: a test case for predicting lifestyles and emergence of pathogens.</title>
        <authorList>
            <person name="Haridas S."/>
            <person name="Albert R."/>
            <person name="Binder M."/>
            <person name="Bloem J."/>
            <person name="Labutti K."/>
            <person name="Salamov A."/>
            <person name="Andreopoulos B."/>
            <person name="Baker S."/>
            <person name="Barry K."/>
            <person name="Bills G."/>
            <person name="Bluhm B."/>
            <person name="Cannon C."/>
            <person name="Castanera R."/>
            <person name="Culley D."/>
            <person name="Daum C."/>
            <person name="Ezra D."/>
            <person name="Gonzalez J."/>
            <person name="Henrissat B."/>
            <person name="Kuo A."/>
            <person name="Liang C."/>
            <person name="Lipzen A."/>
            <person name="Lutzoni F."/>
            <person name="Magnuson J."/>
            <person name="Mondo S."/>
            <person name="Nolan M."/>
            <person name="Ohm R."/>
            <person name="Pangilinan J."/>
            <person name="Park H.-J."/>
            <person name="Ramirez L."/>
            <person name="Alfaro M."/>
            <person name="Sun H."/>
            <person name="Tritt A."/>
            <person name="Yoshinaga Y."/>
            <person name="Zwiers L.-H."/>
            <person name="Turgeon B."/>
            <person name="Goodwin S."/>
            <person name="Spatafora J."/>
            <person name="Crous P."/>
            <person name="Grigoriev I."/>
        </authorList>
    </citation>
    <scope>NUCLEOTIDE SEQUENCE</scope>
    <source>
        <strain evidence="9">CBS 113818</strain>
    </source>
</reference>
<dbReference type="GO" id="GO:0003700">
    <property type="term" value="F:DNA-binding transcription factor activity"/>
    <property type="evidence" value="ECO:0007669"/>
    <property type="project" value="InterPro"/>
</dbReference>
<feature type="region of interest" description="Disordered" evidence="7">
    <location>
        <begin position="1"/>
        <end position="21"/>
    </location>
</feature>
<evidence type="ECO:0000256" key="3">
    <source>
        <dbReference type="ARBA" id="ARBA00023125"/>
    </source>
</evidence>
<comment type="similarity">
    <text evidence="2 5">Belongs to the HSF family.</text>
</comment>
<dbReference type="Proteomes" id="UP000799424">
    <property type="component" value="Unassembled WGS sequence"/>
</dbReference>
<evidence type="ECO:0000256" key="6">
    <source>
        <dbReference type="SAM" id="Coils"/>
    </source>
</evidence>
<evidence type="ECO:0000313" key="9">
    <source>
        <dbReference type="EMBL" id="KAF2823951.1"/>
    </source>
</evidence>
<feature type="compositionally biased region" description="Polar residues" evidence="7">
    <location>
        <begin position="715"/>
        <end position="725"/>
    </location>
</feature>
<keyword evidence="10" id="KW-1185">Reference proteome</keyword>
<feature type="compositionally biased region" description="Polar residues" evidence="7">
    <location>
        <begin position="12"/>
        <end position="21"/>
    </location>
</feature>
<dbReference type="InterPro" id="IPR036388">
    <property type="entry name" value="WH-like_DNA-bd_sf"/>
</dbReference>
<evidence type="ECO:0000256" key="7">
    <source>
        <dbReference type="SAM" id="MobiDB-lite"/>
    </source>
</evidence>
<dbReference type="SUPFAM" id="SSF46785">
    <property type="entry name" value="Winged helix' DNA-binding domain"/>
    <property type="match status" value="1"/>
</dbReference>
<keyword evidence="6" id="KW-0175">Coiled coil</keyword>
<dbReference type="GO" id="GO:0043565">
    <property type="term" value="F:sequence-specific DNA binding"/>
    <property type="evidence" value="ECO:0007669"/>
    <property type="project" value="InterPro"/>
</dbReference>
<keyword evidence="9" id="KW-0346">Stress response</keyword>
<dbReference type="SMART" id="SM00415">
    <property type="entry name" value="HSF"/>
    <property type="match status" value="1"/>
</dbReference>
<name>A0A6A6ZSA1_9PLEO</name>
<dbReference type="FunFam" id="1.10.10.10:FF:000173">
    <property type="entry name" value="Heat shock transcription factor Hsf1"/>
    <property type="match status" value="1"/>
</dbReference>
<dbReference type="GO" id="GO:0005634">
    <property type="term" value="C:nucleus"/>
    <property type="evidence" value="ECO:0007669"/>
    <property type="project" value="UniProtKB-SubCell"/>
</dbReference>
<feature type="region of interest" description="Disordered" evidence="7">
    <location>
        <begin position="649"/>
        <end position="745"/>
    </location>
</feature>
<dbReference type="PRINTS" id="PR00056">
    <property type="entry name" value="HSFDOMAIN"/>
</dbReference>
<feature type="region of interest" description="Disordered" evidence="7">
    <location>
        <begin position="243"/>
        <end position="271"/>
    </location>
</feature>
<comment type="subcellular location">
    <subcellularLocation>
        <location evidence="1">Nucleus</location>
    </subcellularLocation>
</comment>